<comment type="caution">
    <text evidence="1">The sequence shown here is derived from an EMBL/GenBank/DDBJ whole genome shotgun (WGS) entry which is preliminary data.</text>
</comment>
<dbReference type="Proteomes" id="UP000314294">
    <property type="component" value="Unassembled WGS sequence"/>
</dbReference>
<reference evidence="1 2" key="1">
    <citation type="submission" date="2019-03" db="EMBL/GenBank/DDBJ databases">
        <title>First draft genome of Liparis tanakae, snailfish: a comprehensive survey of snailfish specific genes.</title>
        <authorList>
            <person name="Kim W."/>
            <person name="Song I."/>
            <person name="Jeong J.-H."/>
            <person name="Kim D."/>
            <person name="Kim S."/>
            <person name="Ryu S."/>
            <person name="Song J.Y."/>
            <person name="Lee S.K."/>
        </authorList>
    </citation>
    <scope>NUCLEOTIDE SEQUENCE [LARGE SCALE GENOMIC DNA]</scope>
    <source>
        <tissue evidence="1">Muscle</tissue>
    </source>
</reference>
<dbReference type="AlphaFoldDB" id="A0A4Z2DZN2"/>
<proteinExistence type="predicted"/>
<evidence type="ECO:0000313" key="1">
    <source>
        <dbReference type="EMBL" id="TNN21710.1"/>
    </source>
</evidence>
<sequence length="47" mass="5364">MLGTESDDVINMWGTESDDVINMWGTESDDVINVSIMKSIHQKNFFI</sequence>
<dbReference type="EMBL" id="SRLO01026306">
    <property type="protein sequence ID" value="TNN21710.1"/>
    <property type="molecule type" value="Genomic_DNA"/>
</dbReference>
<evidence type="ECO:0000313" key="2">
    <source>
        <dbReference type="Proteomes" id="UP000314294"/>
    </source>
</evidence>
<gene>
    <name evidence="1" type="ORF">EYF80_068178</name>
</gene>
<protein>
    <submittedName>
        <fullName evidence="1">Uncharacterized protein</fullName>
    </submittedName>
</protein>
<accession>A0A4Z2DZN2</accession>
<organism evidence="1 2">
    <name type="scientific">Liparis tanakae</name>
    <name type="common">Tanaka's snailfish</name>
    <dbReference type="NCBI Taxonomy" id="230148"/>
    <lineage>
        <taxon>Eukaryota</taxon>
        <taxon>Metazoa</taxon>
        <taxon>Chordata</taxon>
        <taxon>Craniata</taxon>
        <taxon>Vertebrata</taxon>
        <taxon>Euteleostomi</taxon>
        <taxon>Actinopterygii</taxon>
        <taxon>Neopterygii</taxon>
        <taxon>Teleostei</taxon>
        <taxon>Neoteleostei</taxon>
        <taxon>Acanthomorphata</taxon>
        <taxon>Eupercaria</taxon>
        <taxon>Perciformes</taxon>
        <taxon>Cottioidei</taxon>
        <taxon>Cottales</taxon>
        <taxon>Liparidae</taxon>
        <taxon>Liparis</taxon>
    </lineage>
</organism>
<keyword evidence="2" id="KW-1185">Reference proteome</keyword>
<name>A0A4Z2DZN2_9TELE</name>